<evidence type="ECO:0000256" key="3">
    <source>
        <dbReference type="ARBA" id="ARBA00022664"/>
    </source>
</evidence>
<evidence type="ECO:0000256" key="1">
    <source>
        <dbReference type="ARBA" id="ARBA00004123"/>
    </source>
</evidence>
<comment type="subcellular location">
    <subcellularLocation>
        <location evidence="1">Nucleus</location>
    </subcellularLocation>
</comment>
<dbReference type="GO" id="GO:0008380">
    <property type="term" value="P:RNA splicing"/>
    <property type="evidence" value="ECO:0007669"/>
    <property type="project" value="UniProtKB-KW"/>
</dbReference>
<comment type="similarity">
    <text evidence="2">Belongs to the SMN family.</text>
</comment>
<evidence type="ECO:0000256" key="6">
    <source>
        <dbReference type="SAM" id="MobiDB-lite"/>
    </source>
</evidence>
<feature type="compositionally biased region" description="Polar residues" evidence="6">
    <location>
        <begin position="12"/>
        <end position="24"/>
    </location>
</feature>
<evidence type="ECO:0000256" key="5">
    <source>
        <dbReference type="ARBA" id="ARBA00023242"/>
    </source>
</evidence>
<sequence length="280" mass="31215">MRSLISYDDLTDVQTQGDNHTKSASPPKKRRKPNRNSNRKSGGGSSEVQRNAAPKPSKPRNGIQQQERYLTHEEIWDDSALINAWNAAAEEYEVLNGPDKQWKTEPVNKSALSVVTHSQKDVDESKVVVSTGMPSIPAEFAVHFESSAEMEEDVQEAEEDQENSRPIDFDTFVPQHDPSLDLPLGQGTIDEKAFAQVVPSPPKTLSSVSADQALQNAMGAWYWAGYWTGIYHATSKTKSKVKVHQNDNDDDNEEELEDERDEITGHSPEVITDETDLIPT</sequence>
<dbReference type="PANTHER" id="PTHR39267:SF1">
    <property type="entry name" value="SURVIVAL MOTOR NEURON PROTEIN"/>
    <property type="match status" value="1"/>
</dbReference>
<organism evidence="8 9">
    <name type="scientific">Clathrus columnatus</name>
    <dbReference type="NCBI Taxonomy" id="1419009"/>
    <lineage>
        <taxon>Eukaryota</taxon>
        <taxon>Fungi</taxon>
        <taxon>Dikarya</taxon>
        <taxon>Basidiomycota</taxon>
        <taxon>Agaricomycotina</taxon>
        <taxon>Agaricomycetes</taxon>
        <taxon>Phallomycetidae</taxon>
        <taxon>Phallales</taxon>
        <taxon>Clathraceae</taxon>
        <taxon>Clathrus</taxon>
    </lineage>
</organism>
<evidence type="ECO:0000313" key="9">
    <source>
        <dbReference type="Proteomes" id="UP001050691"/>
    </source>
</evidence>
<feature type="compositionally biased region" description="Acidic residues" evidence="6">
    <location>
        <begin position="271"/>
        <end position="280"/>
    </location>
</feature>
<feature type="region of interest" description="Disordered" evidence="6">
    <location>
        <begin position="238"/>
        <end position="280"/>
    </location>
</feature>
<evidence type="ECO:0000256" key="4">
    <source>
        <dbReference type="ARBA" id="ARBA00023187"/>
    </source>
</evidence>
<keyword evidence="5" id="KW-0539">Nucleus</keyword>
<feature type="compositionally biased region" description="Basic residues" evidence="6">
    <location>
        <begin position="27"/>
        <end position="38"/>
    </location>
</feature>
<dbReference type="InterPro" id="IPR047313">
    <property type="entry name" value="SMN_C"/>
</dbReference>
<dbReference type="InterPro" id="IPR049481">
    <property type="entry name" value="SMN_G2-BD"/>
</dbReference>
<proteinExistence type="inferred from homology"/>
<keyword evidence="3" id="KW-0507">mRNA processing</keyword>
<dbReference type="PANTHER" id="PTHR39267">
    <property type="entry name" value="SURVIVAL MOTOR NEURON-LIKE PROTEIN 1"/>
    <property type="match status" value="1"/>
</dbReference>
<evidence type="ECO:0000256" key="2">
    <source>
        <dbReference type="ARBA" id="ARBA00005371"/>
    </source>
</evidence>
<dbReference type="Proteomes" id="UP001050691">
    <property type="component" value="Unassembled WGS sequence"/>
</dbReference>
<dbReference type="AlphaFoldDB" id="A0AAV5A3N9"/>
<keyword evidence="9" id="KW-1185">Reference proteome</keyword>
<feature type="domain" description="Survival Motor Neuron Gemin2-binding" evidence="7">
    <location>
        <begin position="73"/>
        <end position="88"/>
    </location>
</feature>
<dbReference type="InterPro" id="IPR040424">
    <property type="entry name" value="Smn1"/>
</dbReference>
<dbReference type="GO" id="GO:0006397">
    <property type="term" value="P:mRNA processing"/>
    <property type="evidence" value="ECO:0007669"/>
    <property type="project" value="UniProtKB-KW"/>
</dbReference>
<reference evidence="8" key="1">
    <citation type="submission" date="2021-10" db="EMBL/GenBank/DDBJ databases">
        <title>De novo Genome Assembly of Clathrus columnatus (Basidiomycota, Fungi) Using Illumina and Nanopore Sequence Data.</title>
        <authorList>
            <person name="Ogiso-Tanaka E."/>
            <person name="Itagaki H."/>
            <person name="Hosoya T."/>
            <person name="Hosaka K."/>
        </authorList>
    </citation>
    <scope>NUCLEOTIDE SEQUENCE</scope>
    <source>
        <strain evidence="8">MO-923</strain>
    </source>
</reference>
<protein>
    <recommendedName>
        <fullName evidence="7">Survival Motor Neuron Gemin2-binding domain-containing protein</fullName>
    </recommendedName>
</protein>
<feature type="compositionally biased region" description="Acidic residues" evidence="6">
    <location>
        <begin position="248"/>
        <end position="261"/>
    </location>
</feature>
<dbReference type="CDD" id="cd22851">
    <property type="entry name" value="SMN_N"/>
    <property type="match status" value="1"/>
</dbReference>
<dbReference type="GO" id="GO:0005634">
    <property type="term" value="C:nucleus"/>
    <property type="evidence" value="ECO:0007669"/>
    <property type="project" value="UniProtKB-SubCell"/>
</dbReference>
<dbReference type="CDD" id="cd22852">
    <property type="entry name" value="SMN_C"/>
    <property type="match status" value="1"/>
</dbReference>
<name>A0AAV5A3N9_9AGAM</name>
<gene>
    <name evidence="8" type="ORF">Clacol_003100</name>
</gene>
<comment type="caution">
    <text evidence="8">The sequence shown here is derived from an EMBL/GenBank/DDBJ whole genome shotgun (WGS) entry which is preliminary data.</text>
</comment>
<dbReference type="EMBL" id="BPWL01000003">
    <property type="protein sequence ID" value="GJJ08880.1"/>
    <property type="molecule type" value="Genomic_DNA"/>
</dbReference>
<evidence type="ECO:0000313" key="8">
    <source>
        <dbReference type="EMBL" id="GJJ08880.1"/>
    </source>
</evidence>
<feature type="region of interest" description="Disordered" evidence="6">
    <location>
        <begin position="1"/>
        <end position="68"/>
    </location>
</feature>
<dbReference type="Pfam" id="PF20636">
    <property type="entry name" value="SMN_G2-BD"/>
    <property type="match status" value="1"/>
</dbReference>
<keyword evidence="4" id="KW-0508">mRNA splicing</keyword>
<accession>A0AAV5A3N9</accession>
<evidence type="ECO:0000259" key="7">
    <source>
        <dbReference type="Pfam" id="PF20636"/>
    </source>
</evidence>